<dbReference type="GeneID" id="16549144"/>
<dbReference type="InterPro" id="IPR000620">
    <property type="entry name" value="EamA_dom"/>
</dbReference>
<dbReference type="GO" id="GO:0016020">
    <property type="term" value="C:membrane"/>
    <property type="evidence" value="ECO:0007669"/>
    <property type="project" value="InterPro"/>
</dbReference>
<dbReference type="RefSeq" id="WP_004068167.1">
    <property type="nucleotide sequence ID" value="NC_022084.1"/>
</dbReference>
<evidence type="ECO:0000256" key="1">
    <source>
        <dbReference type="SAM" id="Phobius"/>
    </source>
</evidence>
<dbReference type="SUPFAM" id="SSF103481">
    <property type="entry name" value="Multidrug resistance efflux transporter EmrE"/>
    <property type="match status" value="1"/>
</dbReference>
<dbReference type="STRING" id="523849.OCC_11302"/>
<feature type="transmembrane region" description="Helical" evidence="1">
    <location>
        <begin position="67"/>
        <end position="88"/>
    </location>
</feature>
<sequence length="140" mass="15010">MEIPIYIFYALLSAIFAALVAIFGKIGLEGIDSTLATTIRAFIMFVFLLLVSAFQGKLKGGITSRQFAFIVLSGVAGALSWLFYFLALKTGTVKAVVAIDRTSVVFAIAFAWLLLGEEVTLRAFIGALLIVIGAILVSLK</sequence>
<dbReference type="KEGG" id="tlt:OCC_11302"/>
<dbReference type="InterPro" id="IPR037185">
    <property type="entry name" value="EmrE-like"/>
</dbReference>
<dbReference type="Proteomes" id="UP000015502">
    <property type="component" value="Chromosome"/>
</dbReference>
<keyword evidence="1" id="KW-1133">Transmembrane helix</keyword>
<feature type="transmembrane region" description="Helical" evidence="1">
    <location>
        <begin position="95"/>
        <end position="115"/>
    </location>
</feature>
<dbReference type="EMBL" id="CP006670">
    <property type="protein sequence ID" value="EHR78525.1"/>
    <property type="molecule type" value="Genomic_DNA"/>
</dbReference>
<protein>
    <submittedName>
        <fullName evidence="3">Membrane protein</fullName>
    </submittedName>
</protein>
<keyword evidence="1" id="KW-0472">Membrane</keyword>
<feature type="transmembrane region" description="Helical" evidence="1">
    <location>
        <begin position="121"/>
        <end position="139"/>
    </location>
</feature>
<keyword evidence="4" id="KW-1185">Reference proteome</keyword>
<proteinExistence type="predicted"/>
<dbReference type="PANTHER" id="PTHR22911">
    <property type="entry name" value="ACYL-MALONYL CONDENSING ENZYME-RELATED"/>
    <property type="match status" value="1"/>
</dbReference>
<accession>H3ZNA1</accession>
<dbReference type="Pfam" id="PF00892">
    <property type="entry name" value="EamA"/>
    <property type="match status" value="1"/>
</dbReference>
<name>H3ZNA1_THELN</name>
<gene>
    <name evidence="3" type="ORF">OCC_11302</name>
</gene>
<dbReference type="Gene3D" id="1.10.3730.20">
    <property type="match status" value="1"/>
</dbReference>
<keyword evidence="1" id="KW-0812">Transmembrane</keyword>
<dbReference type="AlphaFoldDB" id="H3ZNA1"/>
<dbReference type="PANTHER" id="PTHR22911:SF137">
    <property type="entry name" value="SOLUTE CARRIER FAMILY 35 MEMBER G2-RELATED"/>
    <property type="match status" value="1"/>
</dbReference>
<evidence type="ECO:0000313" key="4">
    <source>
        <dbReference type="Proteomes" id="UP000015502"/>
    </source>
</evidence>
<feature type="transmembrane region" description="Helical" evidence="1">
    <location>
        <begin position="6"/>
        <end position="23"/>
    </location>
</feature>
<evidence type="ECO:0000259" key="2">
    <source>
        <dbReference type="Pfam" id="PF00892"/>
    </source>
</evidence>
<feature type="transmembrane region" description="Helical" evidence="1">
    <location>
        <begin position="35"/>
        <end position="55"/>
    </location>
</feature>
<feature type="domain" description="EamA" evidence="2">
    <location>
        <begin position="6"/>
        <end position="138"/>
    </location>
</feature>
<organism evidence="3 4">
    <name type="scientific">Thermococcus litoralis (strain ATCC 51850 / DSM 5473 / JCM 8560 / NS-C)</name>
    <dbReference type="NCBI Taxonomy" id="523849"/>
    <lineage>
        <taxon>Archaea</taxon>
        <taxon>Methanobacteriati</taxon>
        <taxon>Methanobacteriota</taxon>
        <taxon>Thermococci</taxon>
        <taxon>Thermococcales</taxon>
        <taxon>Thermococcaceae</taxon>
        <taxon>Thermococcus</taxon>
    </lineage>
</organism>
<reference evidence="3 4" key="1">
    <citation type="journal article" date="2012" name="J. Bacteriol.">
        <title>Genome sequence of the model hyperthermophilic archaeon Thermococcus litoralis NS-C.</title>
        <authorList>
            <person name="Gardner A.F."/>
            <person name="Kumar S."/>
            <person name="Perler F.B."/>
        </authorList>
    </citation>
    <scope>NUCLEOTIDE SEQUENCE [LARGE SCALE GENOMIC DNA]</scope>
    <source>
        <strain evidence="4">ATCC 51850 / DSM 5473 / JCM 8560 / NS-C</strain>
    </source>
</reference>
<evidence type="ECO:0000313" key="3">
    <source>
        <dbReference type="EMBL" id="EHR78525.1"/>
    </source>
</evidence>
<dbReference type="PaxDb" id="523849-OCC_11302"/>
<dbReference type="HOGENOM" id="CLU_120467_0_0_2"/>